<evidence type="ECO:0000256" key="2">
    <source>
        <dbReference type="ARBA" id="ARBA00023128"/>
    </source>
</evidence>
<protein>
    <recommendedName>
        <fullName evidence="5">Coiled-coil-helix-coiled-coil-helix domain-containing protein 7</fullName>
    </recommendedName>
</protein>
<name>A0A1W0XBI5_HYPEX</name>
<comment type="caution">
    <text evidence="7">The sequence shown here is derived from an EMBL/GenBank/DDBJ whole genome shotgun (WGS) entry which is preliminary data.</text>
</comment>
<reference evidence="8" key="1">
    <citation type="submission" date="2017-01" db="EMBL/GenBank/DDBJ databases">
        <title>Comparative genomics of anhydrobiosis in the tardigrade Hypsibius dujardini.</title>
        <authorList>
            <person name="Yoshida Y."/>
            <person name="Koutsovoulos G."/>
            <person name="Laetsch D."/>
            <person name="Stevens L."/>
            <person name="Kumar S."/>
            <person name="Horikawa D."/>
            <person name="Ishino K."/>
            <person name="Komine S."/>
            <person name="Tomita M."/>
            <person name="Blaxter M."/>
            <person name="Arakawa K."/>
        </authorList>
    </citation>
    <scope>NUCLEOTIDE SEQUENCE [LARGE SCALE GENOMIC DNA]</scope>
    <source>
        <strain evidence="8">Z151</strain>
    </source>
</reference>
<evidence type="ECO:0000313" key="8">
    <source>
        <dbReference type="Proteomes" id="UP000192578"/>
    </source>
</evidence>
<keyword evidence="8" id="KW-1185">Reference proteome</keyword>
<dbReference type="PANTHER" id="PTHR46811:SF1">
    <property type="entry name" value="COILED-COIL-HELIX-COILED-COIL-HELIX DOMAIN-CONTAINING PROTEIN 7"/>
    <property type="match status" value="1"/>
</dbReference>
<sequence length="107" mass="12272">MSQQKGSGAVAVDVSEPTQRSTKTKADLAVHNPCLHEANLTFKCLAQNNYDGDECKAYHENYNLCKTFWARVYRDRRQRQLFPFLPPPSEREAVKAQYDIHGDRIAD</sequence>
<accession>A0A1W0XBI5</accession>
<dbReference type="Proteomes" id="UP000192578">
    <property type="component" value="Unassembled WGS sequence"/>
</dbReference>
<dbReference type="PROSITE" id="PS51808">
    <property type="entry name" value="CHCH"/>
    <property type="match status" value="1"/>
</dbReference>
<evidence type="ECO:0000256" key="3">
    <source>
        <dbReference type="ARBA" id="ARBA00023157"/>
    </source>
</evidence>
<organism evidence="7 8">
    <name type="scientific">Hypsibius exemplaris</name>
    <name type="common">Freshwater tardigrade</name>
    <dbReference type="NCBI Taxonomy" id="2072580"/>
    <lineage>
        <taxon>Eukaryota</taxon>
        <taxon>Metazoa</taxon>
        <taxon>Ecdysozoa</taxon>
        <taxon>Tardigrada</taxon>
        <taxon>Eutardigrada</taxon>
        <taxon>Parachela</taxon>
        <taxon>Hypsibioidea</taxon>
        <taxon>Hypsibiidae</taxon>
        <taxon>Hypsibius</taxon>
    </lineage>
</organism>
<evidence type="ECO:0000256" key="5">
    <source>
        <dbReference type="ARBA" id="ARBA00039509"/>
    </source>
</evidence>
<dbReference type="OrthoDB" id="9971592at2759"/>
<evidence type="ECO:0000256" key="6">
    <source>
        <dbReference type="SAM" id="MobiDB-lite"/>
    </source>
</evidence>
<comment type="subcellular location">
    <subcellularLocation>
        <location evidence="1">Mitochondrion intermembrane space</location>
    </subcellularLocation>
</comment>
<dbReference type="InterPro" id="IPR048280">
    <property type="entry name" value="COX6B-like"/>
</dbReference>
<evidence type="ECO:0000256" key="4">
    <source>
        <dbReference type="ARBA" id="ARBA00038205"/>
    </source>
</evidence>
<keyword evidence="3" id="KW-1015">Disulfide bond</keyword>
<dbReference type="InterPro" id="IPR051040">
    <property type="entry name" value="COX23"/>
</dbReference>
<dbReference type="EMBL" id="MTYJ01000005">
    <property type="protein sequence ID" value="OQV24866.1"/>
    <property type="molecule type" value="Genomic_DNA"/>
</dbReference>
<keyword evidence="2" id="KW-0496">Mitochondrion</keyword>
<proteinExistence type="inferred from homology"/>
<evidence type="ECO:0000313" key="7">
    <source>
        <dbReference type="EMBL" id="OQV24866.1"/>
    </source>
</evidence>
<comment type="similarity">
    <text evidence="4">Belongs to the CHCHD7 family.</text>
</comment>
<feature type="region of interest" description="Disordered" evidence="6">
    <location>
        <begin position="1"/>
        <end position="26"/>
    </location>
</feature>
<gene>
    <name evidence="7" type="ORF">BV898_01452</name>
</gene>
<dbReference type="SUPFAM" id="SSF47072">
    <property type="entry name" value="Cysteine alpha-hairpin motif"/>
    <property type="match status" value="1"/>
</dbReference>
<dbReference type="GO" id="GO:0033108">
    <property type="term" value="P:mitochondrial respiratory chain complex assembly"/>
    <property type="evidence" value="ECO:0007669"/>
    <property type="project" value="TreeGrafter"/>
</dbReference>
<dbReference type="Pfam" id="PF02297">
    <property type="entry name" value="COX6B"/>
    <property type="match status" value="1"/>
</dbReference>
<evidence type="ECO:0000256" key="1">
    <source>
        <dbReference type="ARBA" id="ARBA00004569"/>
    </source>
</evidence>
<dbReference type="AlphaFoldDB" id="A0A1W0XBI5"/>
<dbReference type="PANTHER" id="PTHR46811">
    <property type="entry name" value="COILED-COIL-HELIX-COILED-COIL-HELIX DOMAIN-CONTAINING PROTEIN 7"/>
    <property type="match status" value="1"/>
</dbReference>
<dbReference type="GO" id="GO:0005758">
    <property type="term" value="C:mitochondrial intermembrane space"/>
    <property type="evidence" value="ECO:0007669"/>
    <property type="project" value="UniProtKB-SubCell"/>
</dbReference>
<dbReference type="InterPro" id="IPR009069">
    <property type="entry name" value="Cys_alpha_HP_mot_SF"/>
</dbReference>